<dbReference type="PANTHER" id="PTHR22906:SF43">
    <property type="entry name" value="PROPERDIN"/>
    <property type="match status" value="1"/>
</dbReference>
<dbReference type="SUPFAM" id="SSF82895">
    <property type="entry name" value="TSP-1 type 1 repeat"/>
    <property type="match status" value="6"/>
</dbReference>
<reference evidence="9" key="1">
    <citation type="submission" date="2022-11" db="UniProtKB">
        <authorList>
            <consortium name="WormBaseParasite"/>
        </authorList>
    </citation>
    <scope>IDENTIFICATION</scope>
</reference>
<feature type="region of interest" description="Disordered" evidence="6">
    <location>
        <begin position="209"/>
        <end position="285"/>
    </location>
</feature>
<dbReference type="InterPro" id="IPR052065">
    <property type="entry name" value="Compl_asym_regulator"/>
</dbReference>
<evidence type="ECO:0000256" key="4">
    <source>
        <dbReference type="ARBA" id="ARBA00022737"/>
    </source>
</evidence>
<protein>
    <submittedName>
        <fullName evidence="9">Apple domain-containing protein</fullName>
    </submittedName>
</protein>
<name>A0A914CR01_9BILA</name>
<dbReference type="FunFam" id="2.20.100.10:FF:000001">
    <property type="entry name" value="semaphorin-5A isoform X1"/>
    <property type="match status" value="1"/>
</dbReference>
<proteinExistence type="predicted"/>
<dbReference type="PANTHER" id="PTHR22906">
    <property type="entry name" value="PROPERDIN"/>
    <property type="match status" value="1"/>
</dbReference>
<organism evidence="8 9">
    <name type="scientific">Acrobeloides nanus</name>
    <dbReference type="NCBI Taxonomy" id="290746"/>
    <lineage>
        <taxon>Eukaryota</taxon>
        <taxon>Metazoa</taxon>
        <taxon>Ecdysozoa</taxon>
        <taxon>Nematoda</taxon>
        <taxon>Chromadorea</taxon>
        <taxon>Rhabditida</taxon>
        <taxon>Tylenchina</taxon>
        <taxon>Cephalobomorpha</taxon>
        <taxon>Cephaloboidea</taxon>
        <taxon>Cephalobidae</taxon>
        <taxon>Acrobeloides</taxon>
    </lineage>
</organism>
<dbReference type="SMART" id="SM00209">
    <property type="entry name" value="TSP1"/>
    <property type="match status" value="6"/>
</dbReference>
<dbReference type="Pfam" id="PF00090">
    <property type="entry name" value="TSP_1"/>
    <property type="match status" value="6"/>
</dbReference>
<feature type="chain" id="PRO_5037426050" evidence="7">
    <location>
        <begin position="19"/>
        <end position="646"/>
    </location>
</feature>
<dbReference type="PRINTS" id="PR01705">
    <property type="entry name" value="TSP1REPEAT"/>
</dbReference>
<dbReference type="InterPro" id="IPR000884">
    <property type="entry name" value="TSP1_rpt"/>
</dbReference>
<evidence type="ECO:0000313" key="9">
    <source>
        <dbReference type="WBParaSite" id="ACRNAN_scaffold135.g20489.t1"/>
    </source>
</evidence>
<dbReference type="WBParaSite" id="ACRNAN_scaffold135.g20489.t1">
    <property type="protein sequence ID" value="ACRNAN_scaffold135.g20489.t1"/>
    <property type="gene ID" value="ACRNAN_scaffold135.g20489"/>
</dbReference>
<keyword evidence="8" id="KW-1185">Reference proteome</keyword>
<keyword evidence="4" id="KW-0677">Repeat</keyword>
<evidence type="ECO:0000256" key="2">
    <source>
        <dbReference type="ARBA" id="ARBA00022525"/>
    </source>
</evidence>
<feature type="region of interest" description="Disordered" evidence="6">
    <location>
        <begin position="612"/>
        <end position="646"/>
    </location>
</feature>
<accession>A0A914CR01</accession>
<dbReference type="AlphaFoldDB" id="A0A914CR01"/>
<keyword evidence="2" id="KW-0964">Secreted</keyword>
<feature type="compositionally biased region" description="Basic and acidic residues" evidence="6">
    <location>
        <begin position="229"/>
        <end position="257"/>
    </location>
</feature>
<dbReference type="Gene3D" id="2.20.100.10">
    <property type="entry name" value="Thrombospondin type-1 (TSP1) repeat"/>
    <property type="match status" value="6"/>
</dbReference>
<evidence type="ECO:0000256" key="3">
    <source>
        <dbReference type="ARBA" id="ARBA00022729"/>
    </source>
</evidence>
<evidence type="ECO:0000313" key="8">
    <source>
        <dbReference type="Proteomes" id="UP000887540"/>
    </source>
</evidence>
<dbReference type="InterPro" id="IPR036383">
    <property type="entry name" value="TSP1_rpt_sf"/>
</dbReference>
<feature type="signal peptide" evidence="7">
    <location>
        <begin position="1"/>
        <end position="18"/>
    </location>
</feature>
<evidence type="ECO:0000256" key="1">
    <source>
        <dbReference type="ARBA" id="ARBA00004613"/>
    </source>
</evidence>
<keyword evidence="5" id="KW-1015">Disulfide bond</keyword>
<dbReference type="PROSITE" id="PS50092">
    <property type="entry name" value="TSP1"/>
    <property type="match status" value="6"/>
</dbReference>
<evidence type="ECO:0000256" key="7">
    <source>
        <dbReference type="SAM" id="SignalP"/>
    </source>
</evidence>
<sequence length="646" mass="72427">MWLIFLLFVFSGCAFNDAAKVKHSKSKNSTSTAVEDLCARIHNNTAFYGVEPYDVLLIKNAYECQKSCVEVFPTCVAVAFYYIHEKKDEHICYLFNKNSLDDSVYLIPEKPVNKKDVIRSLELVRNCHQFDPYPPLSDDGIVSSTDHAVRDKRQSHFDDPVQSLGPWTSWGQCFPSGVQTRSQACEYGRSLQRRGCPARAYPPHVQAVPTWPTQQQYPPTPSAHAQYEQQRRYQEELQRRQLEDQRRQQEEQRRQQETQRAAAAPHYAQFQQPQQAVAGRPQTPAIPSANPCPNNICFPPPTRPPPPPAPSCVSNACFPTRPTIGNWAEWSDWSKCSCTCGDGIMQRRRSCPTGNCGPGEGVESKPCTMGPCETWSQWCEWSACKATCGQGERVRTRYCLLGTQMCEGKDFEAERCDAGSCPEWSSWEDWSACSLTCGQGGKQTRQRTCLGSQHGYEYCQGNKIEDRPCDLSPCSFWSQWCEWSTCSVTCGDGMKRRSRICQYGTDCVGESEETVLCNERACATWTEWCPWSPCDRDCGGGIQLRSRECQVPGGAPFHDNAQCPGPERETQPCNQHPCAPQCQWTQWCPWSQCSAYSACDVGISQRSRQCVGEPGCSCDGHSEDSKQCRGAAPCTPPPPPPQPTPC</sequence>
<evidence type="ECO:0000256" key="6">
    <source>
        <dbReference type="SAM" id="MobiDB-lite"/>
    </source>
</evidence>
<comment type="subcellular location">
    <subcellularLocation>
        <location evidence="1">Secreted</location>
    </subcellularLocation>
</comment>
<keyword evidence="3 7" id="KW-0732">Signal</keyword>
<evidence type="ECO:0000256" key="5">
    <source>
        <dbReference type="ARBA" id="ARBA00023157"/>
    </source>
</evidence>
<feature type="compositionally biased region" description="Pro residues" evidence="6">
    <location>
        <begin position="634"/>
        <end position="646"/>
    </location>
</feature>
<dbReference type="Proteomes" id="UP000887540">
    <property type="component" value="Unplaced"/>
</dbReference>